<keyword evidence="1" id="KW-0472">Membrane</keyword>
<dbReference type="EMBL" id="FTNF01000016">
    <property type="protein sequence ID" value="SIR74220.1"/>
    <property type="molecule type" value="Genomic_DNA"/>
</dbReference>
<organism evidence="2 3">
    <name type="scientific">Micromonospora avicenniae</name>
    <dbReference type="NCBI Taxonomy" id="1198245"/>
    <lineage>
        <taxon>Bacteria</taxon>
        <taxon>Bacillati</taxon>
        <taxon>Actinomycetota</taxon>
        <taxon>Actinomycetes</taxon>
        <taxon>Micromonosporales</taxon>
        <taxon>Micromonosporaceae</taxon>
        <taxon>Micromonospora</taxon>
    </lineage>
</organism>
<reference evidence="2 3" key="1">
    <citation type="submission" date="2017-01" db="EMBL/GenBank/DDBJ databases">
        <authorList>
            <person name="Mah S.A."/>
            <person name="Swanson W.J."/>
            <person name="Moy G.W."/>
            <person name="Vacquier V.D."/>
        </authorList>
    </citation>
    <scope>NUCLEOTIDE SEQUENCE [LARGE SCALE GENOMIC DNA]</scope>
    <source>
        <strain evidence="2 3">DSM 45758</strain>
    </source>
</reference>
<accession>A0A1N7DED0</accession>
<sequence>MSRPVGIAMSLAALVIALVGVGWFALRRD</sequence>
<feature type="transmembrane region" description="Helical" evidence="1">
    <location>
        <begin position="6"/>
        <end position="26"/>
    </location>
</feature>
<evidence type="ECO:0000313" key="3">
    <source>
        <dbReference type="Proteomes" id="UP000186004"/>
    </source>
</evidence>
<evidence type="ECO:0000313" key="2">
    <source>
        <dbReference type="EMBL" id="SIR74220.1"/>
    </source>
</evidence>
<keyword evidence="1" id="KW-0812">Transmembrane</keyword>
<gene>
    <name evidence="2" type="ORF">SAMN05444858_11674</name>
</gene>
<keyword evidence="3" id="KW-1185">Reference proteome</keyword>
<proteinExistence type="predicted"/>
<dbReference type="Proteomes" id="UP000186004">
    <property type="component" value="Unassembled WGS sequence"/>
</dbReference>
<protein>
    <submittedName>
        <fullName evidence="2">Uncharacterized protein</fullName>
    </submittedName>
</protein>
<name>A0A1N7DED0_9ACTN</name>
<dbReference type="AlphaFoldDB" id="A0A1N7DED0"/>
<evidence type="ECO:0000256" key="1">
    <source>
        <dbReference type="SAM" id="Phobius"/>
    </source>
</evidence>
<keyword evidence="1" id="KW-1133">Transmembrane helix</keyword>